<evidence type="ECO:0000313" key="1">
    <source>
        <dbReference type="EMBL" id="VDN26603.1"/>
    </source>
</evidence>
<protein>
    <submittedName>
        <fullName evidence="1">Uncharacterized protein</fullName>
    </submittedName>
</protein>
<evidence type="ECO:0000313" key="2">
    <source>
        <dbReference type="Proteomes" id="UP000271889"/>
    </source>
</evidence>
<dbReference type="Proteomes" id="UP000271889">
    <property type="component" value="Unassembled WGS sequence"/>
</dbReference>
<sequence>MVLGAFPKFARFPENATSNLKRYIKSAVTAAIREEARNAGIEQLVSDIASQITPTVYYFPLNCSIAITATQTTVTPKPGQGPLTCIVEDDIITEIQYPEATPVPLEIPEAHQQFIVSLAVSCLFEC</sequence>
<name>A0A3P7MS16_CYLGO</name>
<gene>
    <name evidence="1" type="ORF">CGOC_LOCUS10439</name>
</gene>
<keyword evidence="2" id="KW-1185">Reference proteome</keyword>
<reference evidence="1 2" key="1">
    <citation type="submission" date="2018-11" db="EMBL/GenBank/DDBJ databases">
        <authorList>
            <consortium name="Pathogen Informatics"/>
        </authorList>
    </citation>
    <scope>NUCLEOTIDE SEQUENCE [LARGE SCALE GENOMIC DNA]</scope>
</reference>
<dbReference type="EMBL" id="UYRV01111233">
    <property type="protein sequence ID" value="VDN26603.1"/>
    <property type="molecule type" value="Genomic_DNA"/>
</dbReference>
<organism evidence="1 2">
    <name type="scientific">Cylicostephanus goldi</name>
    <name type="common">Nematode worm</name>
    <dbReference type="NCBI Taxonomy" id="71465"/>
    <lineage>
        <taxon>Eukaryota</taxon>
        <taxon>Metazoa</taxon>
        <taxon>Ecdysozoa</taxon>
        <taxon>Nematoda</taxon>
        <taxon>Chromadorea</taxon>
        <taxon>Rhabditida</taxon>
        <taxon>Rhabditina</taxon>
        <taxon>Rhabditomorpha</taxon>
        <taxon>Strongyloidea</taxon>
        <taxon>Strongylidae</taxon>
        <taxon>Cylicostephanus</taxon>
    </lineage>
</organism>
<accession>A0A3P7MS16</accession>
<proteinExistence type="predicted"/>
<dbReference type="OrthoDB" id="5857231at2759"/>
<dbReference type="AlphaFoldDB" id="A0A3P7MS16"/>